<comment type="caution">
    <text evidence="2">The sequence shown here is derived from an EMBL/GenBank/DDBJ whole genome shotgun (WGS) entry which is preliminary data.</text>
</comment>
<dbReference type="Proteomes" id="UP000076563">
    <property type="component" value="Unassembled WGS sequence"/>
</dbReference>
<dbReference type="RefSeq" id="WP_063179859.1">
    <property type="nucleotide sequence ID" value="NZ_LQRA01000047.1"/>
</dbReference>
<evidence type="ECO:0000313" key="2">
    <source>
        <dbReference type="EMBL" id="KZE80664.1"/>
    </source>
</evidence>
<keyword evidence="1" id="KW-0732">Signal</keyword>
<gene>
    <name evidence="2" type="ORF">AV654_12050</name>
</gene>
<keyword evidence="3" id="KW-1185">Reference proteome</keyword>
<dbReference type="eggNOG" id="ENOG5033RDV">
    <property type="taxonomic scope" value="Bacteria"/>
</dbReference>
<dbReference type="STRING" id="1007103.GCA_000213315_07132"/>
<proteinExistence type="predicted"/>
<dbReference type="EMBL" id="LQRA01000047">
    <property type="protein sequence ID" value="KZE80664.1"/>
    <property type="molecule type" value="Genomic_DNA"/>
</dbReference>
<organism evidence="2 3">
    <name type="scientific">Paenibacillus elgii</name>
    <dbReference type="NCBI Taxonomy" id="189691"/>
    <lineage>
        <taxon>Bacteria</taxon>
        <taxon>Bacillati</taxon>
        <taxon>Bacillota</taxon>
        <taxon>Bacilli</taxon>
        <taxon>Bacillales</taxon>
        <taxon>Paenibacillaceae</taxon>
        <taxon>Paenibacillus</taxon>
    </lineage>
</organism>
<dbReference type="OrthoDB" id="2545931at2"/>
<evidence type="ECO:0000313" key="3">
    <source>
        <dbReference type="Proteomes" id="UP000076563"/>
    </source>
</evidence>
<reference evidence="3" key="1">
    <citation type="submission" date="2016-01" db="EMBL/GenBank/DDBJ databases">
        <title>Draft genome of Chromobacterium sp. F49.</title>
        <authorList>
            <person name="Hong K.W."/>
        </authorList>
    </citation>
    <scope>NUCLEOTIDE SEQUENCE [LARGE SCALE GENOMIC DNA]</scope>
    <source>
        <strain evidence="3">M63</strain>
    </source>
</reference>
<name>A0A161S6L8_9BACL</name>
<accession>A0A161S6L8</accession>
<sequence length="579" mass="62964">MNTWKRVVSTALIVSLALSFQGAVRAENPQPAIDVRYPAVLSGPVQVKVKSLLSERANGGARIAVVVKMYNVWASAARVPDYELRVVTSAGTSYVLKPSADNPGSIPASSSVELSYMAQIDRTDAVQPTDLVWVDVNKDVYPKVETSMLKLPVSGLVWYGDAADNGSIPIKAWGTPFTIPGIESSLEYTPVGMTKQFKDGAPVELLQLLVTNNGTQTETVPAFTVDGKAAGQIYKGSRQEQAAVSVDPKEKKYLYISIPYEADKPLESLTVQTPESYKIPNRTDAAAAVSYSVGRLRIALPETQPGSPSALPTVEGFGTRLAFDPLNNAVHPDLAVSVVDFRLYENKGQSYQTGVVKLKLDNRSDKPLPVPQLAAELIGASGSSYTGSQQKTAAQEVLPGTAYVMNYTFMLPLAGDGDHFTLKFSDSKTAAPYKTAIGQVGLNVNQTKNDDAAFSFYPYDLNVKDWSLTYTTGTNPTTRSYTYTYKLKWNVDLKTTEPVIVDAGYSKLQLVIEGSDTREVARQTLSLTGEGRVENGEQSIYFTDTPSDQFDHPLTLRVYETVDTPYGPARRLIGTMQQP</sequence>
<dbReference type="AlphaFoldDB" id="A0A161S6L8"/>
<protein>
    <submittedName>
        <fullName evidence="2">Uncharacterized protein</fullName>
    </submittedName>
</protein>
<feature type="chain" id="PRO_5007826267" evidence="1">
    <location>
        <begin position="27"/>
        <end position="579"/>
    </location>
</feature>
<feature type="signal peptide" evidence="1">
    <location>
        <begin position="1"/>
        <end position="26"/>
    </location>
</feature>
<evidence type="ECO:0000256" key="1">
    <source>
        <dbReference type="SAM" id="SignalP"/>
    </source>
</evidence>